<dbReference type="GO" id="GO:0006508">
    <property type="term" value="P:proteolysis"/>
    <property type="evidence" value="ECO:0007669"/>
    <property type="project" value="InterPro"/>
</dbReference>
<reference evidence="3" key="1">
    <citation type="submission" date="2022-10" db="EMBL/GenBank/DDBJ databases">
        <authorList>
            <person name="Yu W.X."/>
        </authorList>
    </citation>
    <scope>NUCLEOTIDE SEQUENCE</scope>
    <source>
        <strain evidence="3">D04</strain>
    </source>
</reference>
<keyword evidence="4" id="KW-1185">Reference proteome</keyword>
<dbReference type="Gene3D" id="3.40.50.10390">
    <property type="entry name" value="Gingipain r, domain 1"/>
    <property type="match status" value="1"/>
</dbReference>
<dbReference type="InterPro" id="IPR029030">
    <property type="entry name" value="Caspase-like_dom_sf"/>
</dbReference>
<protein>
    <submittedName>
        <fullName evidence="3">Type IX secretion system sortase PorU</fullName>
    </submittedName>
</protein>
<evidence type="ECO:0000256" key="1">
    <source>
        <dbReference type="ARBA" id="ARBA00022729"/>
    </source>
</evidence>
<dbReference type="InterPro" id="IPR001769">
    <property type="entry name" value="Gingipain"/>
</dbReference>
<evidence type="ECO:0000313" key="3">
    <source>
        <dbReference type="EMBL" id="MCW3804210.1"/>
    </source>
</evidence>
<dbReference type="GO" id="GO:0008234">
    <property type="term" value="F:cysteine-type peptidase activity"/>
    <property type="evidence" value="ECO:0007669"/>
    <property type="project" value="InterPro"/>
</dbReference>
<evidence type="ECO:0000313" key="4">
    <source>
        <dbReference type="Proteomes" id="UP001207408"/>
    </source>
</evidence>
<feature type="domain" description="Gingipain" evidence="2">
    <location>
        <begin position="537"/>
        <end position="902"/>
    </location>
</feature>
<dbReference type="InterPro" id="IPR029031">
    <property type="entry name" value="Gingipain_N_sf"/>
</dbReference>
<evidence type="ECO:0000259" key="2">
    <source>
        <dbReference type="Pfam" id="PF01364"/>
    </source>
</evidence>
<dbReference type="AlphaFoldDB" id="A0AAE3MAP3"/>
<comment type="caution">
    <text evidence="3">The sequence shown here is derived from an EMBL/GenBank/DDBJ whole genome shotgun (WGS) entry which is preliminary data.</text>
</comment>
<dbReference type="RefSeq" id="WP_301197433.1">
    <property type="nucleotide sequence ID" value="NZ_JAPDPI010000001.1"/>
</dbReference>
<dbReference type="NCBIfam" id="NF033707">
    <property type="entry name" value="T9SS_sortase"/>
    <property type="match status" value="1"/>
</dbReference>
<dbReference type="Gene3D" id="3.40.50.1460">
    <property type="match status" value="1"/>
</dbReference>
<dbReference type="SUPFAM" id="SSF52129">
    <property type="entry name" value="Caspase-like"/>
    <property type="match status" value="1"/>
</dbReference>
<name>A0AAE3MAP3_9BACT</name>
<accession>A0AAE3MAP3</accession>
<proteinExistence type="predicted"/>
<dbReference type="Pfam" id="PF01364">
    <property type="entry name" value="Peptidase_C25"/>
    <property type="match status" value="1"/>
</dbReference>
<dbReference type="CDD" id="cd02258">
    <property type="entry name" value="Peptidase_C25_N"/>
    <property type="match status" value="1"/>
</dbReference>
<sequence>MNIYKLLWCGVLMFFYINSWGQDNILLKREITWHEPAHTQVQEKDVVLLDFTGMAGLDDNSGLPYYFESIALPANIDLNSISISIKNQQFIWPLPSEHVAFKNAGISKDIPFKFGFSQSKGQFYADITITPLKMEEGASSFQKLKSFDIIISYTSNKSAVQSKLKSSTYQYATHSVLAEGNWKKISVTNTGIHKITYTQLANWGISNPENVGIYGNGGKLIPTSNSLPREDDLVENAVWHYNNAIYFYAEGPVTWKYDYSQKMYLHTKHPFSDKSYYFITQKQDASKSIPESDNQPETYEHAVNTFVDYNYHEENEINLIGSGSKWFGKKFEYYREPQQTFNFSFPNIHTQEQAKVKIGLASRSGSIANFKLLYQDTELTKLNISAVDLSEHLDYFAREGIINKSFIPVSEQIDLTLAYNNSTNSIGYLDYICINATRELQFEEDELLFRYANDPDLGENMQFNLSNSSENIIIWDITDPLRPQNIIHNQSGNTSRFNYNPQACEFVAFDPAGNFETPKLVGAVENQDLHGLPNVEYLIVCDPDFIDQAERLGKIHNEYNGLTYAVVTDEQIYNEFSSGKKDVTAIRSFAKMFYDRTGSNNYKGPQNLLLFGDGSYDNRPGSDEGRIITYQSINSLHRTNSYVSDDYFGLLDDIEGSSITSEKLDIGIGRFPVNTVEEAKIAVDKTRRYLYEAELDTWKNTITFVGDDGDSNIHMKHANSISEKVDSNYPQFDINKIFFDAYTKEQNSTGGNYPEVEEEIYNALHEGTLVFNYTGHGGTGALSHEHVITYEHIKQWQNYNKLPIFITATCEFSRYDDHEEPSAGELVFTHELGGGIALYSTTRIVYSSLNKIVNDNIYDNIFELNQDGQPLTLGEIMKRTKNASGSSVNKLNFTLLGDPAIQPIFPRYKVNTLTLNNDNVTSEIDALLALSTDTITGEITDGLGQIQSDFNGEVYINIFDKKSFVTTLDNLGIGTFQYEEYDNIIFKGRTEVVNGKFEIDFIVPKDIRYNFDNGKISYYAFSDDNKEAFGAFDNITIGGMIEDAPIDEKGPDISLYINDRDFTSGSKTGPTPILIADFSDENGINTTGIGIGHDITCVLDGNKSNPIILNDYFESELNNYRKGTVTYQLPQMESGVHHLKVKAWDTYNNSSESEIEFKVSAESSIKVSSIKNYPNPVAQGNTTYFYFEHDEPNSILNIDFNIYTLNGELVKQFDKSVVALYNTIPPIEWTVDLSPGIYLYELVINSQTGRKGKETGKIMVVP</sequence>
<keyword evidence="1" id="KW-0732">Signal</keyword>
<organism evidence="3 4">
    <name type="scientific">Plebeiibacterium marinum</name>
    <dbReference type="NCBI Taxonomy" id="2992111"/>
    <lineage>
        <taxon>Bacteria</taxon>
        <taxon>Pseudomonadati</taxon>
        <taxon>Bacteroidota</taxon>
        <taxon>Bacteroidia</taxon>
        <taxon>Marinilabiliales</taxon>
        <taxon>Marinilabiliaceae</taxon>
        <taxon>Plebeiibacterium</taxon>
    </lineage>
</organism>
<gene>
    <name evidence="3" type="primary">porU</name>
    <name evidence="3" type="ORF">OM074_01165</name>
</gene>
<dbReference type="Proteomes" id="UP001207408">
    <property type="component" value="Unassembled WGS sequence"/>
</dbReference>
<dbReference type="EMBL" id="JAPDPI010000001">
    <property type="protein sequence ID" value="MCW3804210.1"/>
    <property type="molecule type" value="Genomic_DNA"/>
</dbReference>